<organism evidence="2 3">
    <name type="scientific">Branchiostoma lanceolatum</name>
    <name type="common">Common lancelet</name>
    <name type="synonym">Amphioxus lanceolatum</name>
    <dbReference type="NCBI Taxonomy" id="7740"/>
    <lineage>
        <taxon>Eukaryota</taxon>
        <taxon>Metazoa</taxon>
        <taxon>Chordata</taxon>
        <taxon>Cephalochordata</taxon>
        <taxon>Leptocardii</taxon>
        <taxon>Amphioxiformes</taxon>
        <taxon>Branchiostomatidae</taxon>
        <taxon>Branchiostoma</taxon>
    </lineage>
</organism>
<dbReference type="EMBL" id="OV696689">
    <property type="protein sequence ID" value="CAH1263090.1"/>
    <property type="molecule type" value="Genomic_DNA"/>
</dbReference>
<dbReference type="AlphaFoldDB" id="A0A8J9ZUM1"/>
<proteinExistence type="predicted"/>
<gene>
    <name evidence="2" type="primary">Hypp2621</name>
    <name evidence="2" type="ORF">BLAG_LOCUS17889</name>
</gene>
<feature type="compositionally biased region" description="Basic and acidic residues" evidence="1">
    <location>
        <begin position="1"/>
        <end position="14"/>
    </location>
</feature>
<evidence type="ECO:0000313" key="2">
    <source>
        <dbReference type="EMBL" id="CAH1263090.1"/>
    </source>
</evidence>
<evidence type="ECO:0000313" key="3">
    <source>
        <dbReference type="Proteomes" id="UP000838412"/>
    </source>
</evidence>
<reference evidence="2" key="1">
    <citation type="submission" date="2022-01" db="EMBL/GenBank/DDBJ databases">
        <authorList>
            <person name="Braso-Vives M."/>
        </authorList>
    </citation>
    <scope>NUCLEOTIDE SEQUENCE</scope>
</reference>
<name>A0A8J9ZUM1_BRALA</name>
<feature type="region of interest" description="Disordered" evidence="1">
    <location>
        <begin position="1"/>
        <end position="22"/>
    </location>
</feature>
<keyword evidence="3" id="KW-1185">Reference proteome</keyword>
<protein>
    <submittedName>
        <fullName evidence="2">Hypp2621 protein</fullName>
    </submittedName>
</protein>
<accession>A0A8J9ZUM1</accession>
<sequence>MRCMDPKPPSEKPGGKGVPQWSQPFLLGTCHVKLTQSRGRGYTSGEVPLPSKPGLAGERHQMVMRDGSSWRQRWVVMATEPAGL</sequence>
<dbReference type="Proteomes" id="UP000838412">
    <property type="component" value="Chromosome 4"/>
</dbReference>
<evidence type="ECO:0000256" key="1">
    <source>
        <dbReference type="SAM" id="MobiDB-lite"/>
    </source>
</evidence>
<feature type="region of interest" description="Disordered" evidence="1">
    <location>
        <begin position="37"/>
        <end position="56"/>
    </location>
</feature>